<dbReference type="EMBL" id="JYDJ01002978">
    <property type="protein sequence ID" value="KRX29790.1"/>
    <property type="molecule type" value="Genomic_DNA"/>
</dbReference>
<protein>
    <submittedName>
        <fullName evidence="1">Uncharacterized protein</fullName>
    </submittedName>
</protein>
<proteinExistence type="predicted"/>
<sequence>MTLTKSTYLTIQKMNLIQQVSWKLSKKLGWRSLKLPSCPEKKRELCLGGKTQKIWTGYF</sequence>
<comment type="caution">
    <text evidence="1">The sequence shown here is derived from an EMBL/GenBank/DDBJ whole genome shotgun (WGS) entry which is preliminary data.</text>
</comment>
<dbReference type="Proteomes" id="UP000055048">
    <property type="component" value="Unassembled WGS sequence"/>
</dbReference>
<evidence type="ECO:0000313" key="1">
    <source>
        <dbReference type="EMBL" id="KRX29790.1"/>
    </source>
</evidence>
<organism evidence="1 2">
    <name type="scientific">Trichinella murrelli</name>
    <dbReference type="NCBI Taxonomy" id="144512"/>
    <lineage>
        <taxon>Eukaryota</taxon>
        <taxon>Metazoa</taxon>
        <taxon>Ecdysozoa</taxon>
        <taxon>Nematoda</taxon>
        <taxon>Enoplea</taxon>
        <taxon>Dorylaimia</taxon>
        <taxon>Trichinellida</taxon>
        <taxon>Trichinellidae</taxon>
        <taxon>Trichinella</taxon>
    </lineage>
</organism>
<accession>A0A0V0SSR0</accession>
<keyword evidence="2" id="KW-1185">Reference proteome</keyword>
<gene>
    <name evidence="1" type="ORF">T05_10760</name>
</gene>
<evidence type="ECO:0000313" key="2">
    <source>
        <dbReference type="Proteomes" id="UP000055048"/>
    </source>
</evidence>
<dbReference type="AlphaFoldDB" id="A0A0V0SSR0"/>
<name>A0A0V0SSR0_9BILA</name>
<reference evidence="1 2" key="1">
    <citation type="submission" date="2015-01" db="EMBL/GenBank/DDBJ databases">
        <title>Evolution of Trichinella species and genotypes.</title>
        <authorList>
            <person name="Korhonen P.K."/>
            <person name="Edoardo P."/>
            <person name="Giuseppe L.R."/>
            <person name="Gasser R.B."/>
        </authorList>
    </citation>
    <scope>NUCLEOTIDE SEQUENCE [LARGE SCALE GENOMIC DNA]</scope>
    <source>
        <strain evidence="1">ISS417</strain>
    </source>
</reference>